<reference evidence="2" key="1">
    <citation type="submission" date="2023-07" db="EMBL/GenBank/DDBJ databases">
        <title>draft genome sequence of fig (Ficus carica).</title>
        <authorList>
            <person name="Takahashi T."/>
            <person name="Nishimura K."/>
        </authorList>
    </citation>
    <scope>NUCLEOTIDE SEQUENCE</scope>
</reference>
<sequence length="134" mass="14346">MLNTCKSNVVFGELGRRKRGSQLKVACLAQEVGTVENKVANGCVTRGNLPNTTLGLRHGPDSHGGQQWGILDNGRKPDPAISRLEEEAPANSVPAAAVRRGGQVFFGMTGRDDDVELAAEKDSAFRRAARWCGT</sequence>
<feature type="region of interest" description="Disordered" evidence="1">
    <location>
        <begin position="54"/>
        <end position="75"/>
    </location>
</feature>
<organism evidence="2 3">
    <name type="scientific">Ficus carica</name>
    <name type="common">Common fig</name>
    <dbReference type="NCBI Taxonomy" id="3494"/>
    <lineage>
        <taxon>Eukaryota</taxon>
        <taxon>Viridiplantae</taxon>
        <taxon>Streptophyta</taxon>
        <taxon>Embryophyta</taxon>
        <taxon>Tracheophyta</taxon>
        <taxon>Spermatophyta</taxon>
        <taxon>Magnoliopsida</taxon>
        <taxon>eudicotyledons</taxon>
        <taxon>Gunneridae</taxon>
        <taxon>Pentapetalae</taxon>
        <taxon>rosids</taxon>
        <taxon>fabids</taxon>
        <taxon>Rosales</taxon>
        <taxon>Moraceae</taxon>
        <taxon>Ficeae</taxon>
        <taxon>Ficus</taxon>
    </lineage>
</organism>
<comment type="caution">
    <text evidence="2">The sequence shown here is derived from an EMBL/GenBank/DDBJ whole genome shotgun (WGS) entry which is preliminary data.</text>
</comment>
<evidence type="ECO:0000256" key="1">
    <source>
        <dbReference type="SAM" id="MobiDB-lite"/>
    </source>
</evidence>
<name>A0AA87Z5D8_FICCA</name>
<dbReference type="Proteomes" id="UP001187192">
    <property type="component" value="Unassembled WGS sequence"/>
</dbReference>
<evidence type="ECO:0000313" key="3">
    <source>
        <dbReference type="Proteomes" id="UP001187192"/>
    </source>
</evidence>
<dbReference type="AlphaFoldDB" id="A0AA87Z5D8"/>
<protein>
    <submittedName>
        <fullName evidence="2">Uncharacterized protein</fullName>
    </submittedName>
</protein>
<gene>
    <name evidence="2" type="ORF">TIFTF001_045136</name>
</gene>
<proteinExistence type="predicted"/>
<dbReference type="EMBL" id="BTGU01003760">
    <property type="protein sequence ID" value="GMN19138.1"/>
    <property type="molecule type" value="Genomic_DNA"/>
</dbReference>
<keyword evidence="3" id="KW-1185">Reference proteome</keyword>
<evidence type="ECO:0000313" key="2">
    <source>
        <dbReference type="EMBL" id="GMN19138.1"/>
    </source>
</evidence>
<accession>A0AA87Z5D8</accession>